<reference evidence="2 3" key="1">
    <citation type="submission" date="2019-10" db="EMBL/GenBank/DDBJ databases">
        <authorList>
            <person name="Palmer J.M."/>
        </authorList>
    </citation>
    <scope>NUCLEOTIDE SEQUENCE [LARGE SCALE GENOMIC DNA]</scope>
    <source>
        <strain evidence="2 3">TWF718</strain>
    </source>
</reference>
<feature type="region of interest" description="Disordered" evidence="1">
    <location>
        <begin position="92"/>
        <end position="112"/>
    </location>
</feature>
<sequence length="112" mass="12152">MYAHRRQKGEKEQSRQPGIPPHLAQIPPKARQSVAIPASQHKVSQSGGTGIPRFHSSFFTQQGLDSAVKRDSTAAQKHNISGSKHMLTIIWGKNSAPTSPVQSDQSDQSSPT</sequence>
<name>A0AAN8MZJ8_9PEZI</name>
<evidence type="ECO:0000256" key="1">
    <source>
        <dbReference type="SAM" id="MobiDB-lite"/>
    </source>
</evidence>
<protein>
    <submittedName>
        <fullName evidence="2">Uncharacterized protein</fullName>
    </submittedName>
</protein>
<accession>A0AAN8MZJ8</accession>
<evidence type="ECO:0000313" key="3">
    <source>
        <dbReference type="Proteomes" id="UP001313282"/>
    </source>
</evidence>
<dbReference type="Proteomes" id="UP001313282">
    <property type="component" value="Unassembled WGS sequence"/>
</dbReference>
<proteinExistence type="predicted"/>
<keyword evidence="3" id="KW-1185">Reference proteome</keyword>
<gene>
    <name evidence="2" type="ORF">TWF718_001871</name>
</gene>
<dbReference type="EMBL" id="JAVHNR010000001">
    <property type="protein sequence ID" value="KAK6357563.1"/>
    <property type="molecule type" value="Genomic_DNA"/>
</dbReference>
<organism evidence="2 3">
    <name type="scientific">Orbilia javanica</name>
    <dbReference type="NCBI Taxonomy" id="47235"/>
    <lineage>
        <taxon>Eukaryota</taxon>
        <taxon>Fungi</taxon>
        <taxon>Dikarya</taxon>
        <taxon>Ascomycota</taxon>
        <taxon>Pezizomycotina</taxon>
        <taxon>Orbiliomycetes</taxon>
        <taxon>Orbiliales</taxon>
        <taxon>Orbiliaceae</taxon>
        <taxon>Orbilia</taxon>
    </lineage>
</organism>
<dbReference type="AlphaFoldDB" id="A0AAN8MZJ8"/>
<feature type="compositionally biased region" description="Low complexity" evidence="1">
    <location>
        <begin position="97"/>
        <end position="112"/>
    </location>
</feature>
<comment type="caution">
    <text evidence="2">The sequence shown here is derived from an EMBL/GenBank/DDBJ whole genome shotgun (WGS) entry which is preliminary data.</text>
</comment>
<feature type="region of interest" description="Disordered" evidence="1">
    <location>
        <begin position="1"/>
        <end position="56"/>
    </location>
</feature>
<evidence type="ECO:0000313" key="2">
    <source>
        <dbReference type="EMBL" id="KAK6357563.1"/>
    </source>
</evidence>